<feature type="transmembrane region" description="Helical" evidence="13">
    <location>
        <begin position="6"/>
        <end position="23"/>
    </location>
</feature>
<accession>A0A6A5UJ19</accession>
<feature type="transmembrane region" description="Helical" evidence="13">
    <location>
        <begin position="128"/>
        <end position="146"/>
    </location>
</feature>
<evidence type="ECO:0000313" key="16">
    <source>
        <dbReference type="Proteomes" id="UP000800036"/>
    </source>
</evidence>
<dbReference type="Gene3D" id="3.40.50.80">
    <property type="entry name" value="Nucleotide-binding domain of ferredoxin-NADP reductase (FNR) module"/>
    <property type="match status" value="1"/>
</dbReference>
<dbReference type="InterPro" id="IPR017938">
    <property type="entry name" value="Riboflavin_synthase-like_b-brl"/>
</dbReference>
<dbReference type="Pfam" id="PF01794">
    <property type="entry name" value="Ferric_reduct"/>
    <property type="match status" value="1"/>
</dbReference>
<feature type="transmembrane region" description="Helical" evidence="13">
    <location>
        <begin position="158"/>
        <end position="178"/>
    </location>
</feature>
<evidence type="ECO:0000256" key="11">
    <source>
        <dbReference type="ARBA" id="ARBA00023136"/>
    </source>
</evidence>
<evidence type="ECO:0000256" key="8">
    <source>
        <dbReference type="ARBA" id="ARBA00022989"/>
    </source>
</evidence>
<evidence type="ECO:0000259" key="14">
    <source>
        <dbReference type="PROSITE" id="PS51384"/>
    </source>
</evidence>
<dbReference type="EC" id="1.16.1.9" evidence="3"/>
<keyword evidence="7" id="KW-0249">Electron transport</keyword>
<evidence type="ECO:0000256" key="12">
    <source>
        <dbReference type="ARBA" id="ARBA00048483"/>
    </source>
</evidence>
<feature type="transmembrane region" description="Helical" evidence="13">
    <location>
        <begin position="214"/>
        <end position="234"/>
    </location>
</feature>
<comment type="subcellular location">
    <subcellularLocation>
        <location evidence="1">Cell membrane</location>
        <topology evidence="1">Multi-pass membrane protein</topology>
    </subcellularLocation>
</comment>
<evidence type="ECO:0000256" key="6">
    <source>
        <dbReference type="ARBA" id="ARBA00022692"/>
    </source>
</evidence>
<keyword evidence="5" id="KW-1003">Cell membrane</keyword>
<protein>
    <recommendedName>
        <fullName evidence="3">ferric-chelate reductase (NADPH)</fullName>
        <ecNumber evidence="3">1.16.1.9</ecNumber>
    </recommendedName>
</protein>
<evidence type="ECO:0000256" key="7">
    <source>
        <dbReference type="ARBA" id="ARBA00022982"/>
    </source>
</evidence>
<dbReference type="CDD" id="cd06186">
    <property type="entry name" value="NOX_Duox_like_FAD_NADP"/>
    <property type="match status" value="1"/>
</dbReference>
<keyword evidence="10" id="KW-0406">Ion transport</keyword>
<dbReference type="InterPro" id="IPR013121">
    <property type="entry name" value="Fe_red_NAD-bd_6"/>
</dbReference>
<dbReference type="InterPro" id="IPR013130">
    <property type="entry name" value="Fe3_Rdtase_TM_dom"/>
</dbReference>
<comment type="catalytic activity">
    <reaction evidence="12">
        <text>2 a Fe(II)-siderophore + NADP(+) + H(+) = 2 a Fe(III)-siderophore + NADPH</text>
        <dbReference type="Rhea" id="RHEA:28795"/>
        <dbReference type="Rhea" id="RHEA-COMP:11342"/>
        <dbReference type="Rhea" id="RHEA-COMP:11344"/>
        <dbReference type="ChEBI" id="CHEBI:15378"/>
        <dbReference type="ChEBI" id="CHEBI:29033"/>
        <dbReference type="ChEBI" id="CHEBI:29034"/>
        <dbReference type="ChEBI" id="CHEBI:57783"/>
        <dbReference type="ChEBI" id="CHEBI:58349"/>
        <dbReference type="EC" id="1.16.1.9"/>
    </reaction>
</comment>
<dbReference type="InterPro" id="IPR039261">
    <property type="entry name" value="FNR_nucleotide-bd"/>
</dbReference>
<gene>
    <name evidence="15" type="ORF">BU23DRAFT_630637</name>
</gene>
<dbReference type="Gene3D" id="2.40.30.10">
    <property type="entry name" value="Translation factors"/>
    <property type="match status" value="1"/>
</dbReference>
<reference evidence="15" key="1">
    <citation type="journal article" date="2020" name="Stud. Mycol.">
        <title>101 Dothideomycetes genomes: a test case for predicting lifestyles and emergence of pathogens.</title>
        <authorList>
            <person name="Haridas S."/>
            <person name="Albert R."/>
            <person name="Binder M."/>
            <person name="Bloem J."/>
            <person name="Labutti K."/>
            <person name="Salamov A."/>
            <person name="Andreopoulos B."/>
            <person name="Baker S."/>
            <person name="Barry K."/>
            <person name="Bills G."/>
            <person name="Bluhm B."/>
            <person name="Cannon C."/>
            <person name="Castanera R."/>
            <person name="Culley D."/>
            <person name="Daum C."/>
            <person name="Ezra D."/>
            <person name="Gonzalez J."/>
            <person name="Henrissat B."/>
            <person name="Kuo A."/>
            <person name="Liang C."/>
            <person name="Lipzen A."/>
            <person name="Lutzoni F."/>
            <person name="Magnuson J."/>
            <person name="Mondo S."/>
            <person name="Nolan M."/>
            <person name="Ohm R."/>
            <person name="Pangilinan J."/>
            <person name="Park H.-J."/>
            <person name="Ramirez L."/>
            <person name="Alfaro M."/>
            <person name="Sun H."/>
            <person name="Tritt A."/>
            <person name="Yoshinaga Y."/>
            <person name="Zwiers L.-H."/>
            <person name="Turgeon B."/>
            <person name="Goodwin S."/>
            <person name="Spatafora J."/>
            <person name="Crous P."/>
            <person name="Grigoriev I."/>
        </authorList>
    </citation>
    <scope>NUCLEOTIDE SEQUENCE</scope>
    <source>
        <strain evidence="15">CBS 107.79</strain>
    </source>
</reference>
<evidence type="ECO:0000256" key="9">
    <source>
        <dbReference type="ARBA" id="ARBA00023002"/>
    </source>
</evidence>
<keyword evidence="6 13" id="KW-0812">Transmembrane</keyword>
<dbReference type="GO" id="GO:0052851">
    <property type="term" value="F:ferric-chelate reductase (NADPH) activity"/>
    <property type="evidence" value="ECO:0007669"/>
    <property type="project" value="UniProtKB-EC"/>
</dbReference>
<dbReference type="GO" id="GO:0006826">
    <property type="term" value="P:iron ion transport"/>
    <property type="evidence" value="ECO:0007669"/>
    <property type="project" value="TreeGrafter"/>
</dbReference>
<feature type="transmembrane region" description="Helical" evidence="13">
    <location>
        <begin position="185"/>
        <end position="202"/>
    </location>
</feature>
<dbReference type="GO" id="GO:0006879">
    <property type="term" value="P:intracellular iron ion homeostasis"/>
    <property type="evidence" value="ECO:0007669"/>
    <property type="project" value="TreeGrafter"/>
</dbReference>
<keyword evidence="16" id="KW-1185">Reference proteome</keyword>
<proteinExistence type="inferred from homology"/>
<evidence type="ECO:0000256" key="1">
    <source>
        <dbReference type="ARBA" id="ARBA00004651"/>
    </source>
</evidence>
<keyword evidence="8 13" id="KW-1133">Transmembrane helix</keyword>
<keyword evidence="4" id="KW-0813">Transport</keyword>
<evidence type="ECO:0000256" key="2">
    <source>
        <dbReference type="ARBA" id="ARBA00006278"/>
    </source>
</evidence>
<name>A0A6A5UJ19_9PLEO</name>
<dbReference type="SUPFAM" id="SSF52343">
    <property type="entry name" value="Ferredoxin reductase-like, C-terminal NADP-linked domain"/>
    <property type="match status" value="1"/>
</dbReference>
<dbReference type="PANTHER" id="PTHR32361:SF26">
    <property type="entry name" value="FAD-BINDING 8 DOMAIN-CONTAINING PROTEIN-RELATED"/>
    <property type="match status" value="1"/>
</dbReference>
<dbReference type="InterPro" id="IPR051410">
    <property type="entry name" value="Ferric/Cupric_Reductase"/>
</dbReference>
<dbReference type="GO" id="GO:0015677">
    <property type="term" value="P:copper ion import"/>
    <property type="evidence" value="ECO:0007669"/>
    <property type="project" value="TreeGrafter"/>
</dbReference>
<dbReference type="Pfam" id="PF08022">
    <property type="entry name" value="FAD_binding_8"/>
    <property type="match status" value="1"/>
</dbReference>
<dbReference type="OrthoDB" id="4494341at2759"/>
<feature type="domain" description="FAD-binding FR-type" evidence="14">
    <location>
        <begin position="230"/>
        <end position="346"/>
    </location>
</feature>
<evidence type="ECO:0000256" key="13">
    <source>
        <dbReference type="SAM" id="Phobius"/>
    </source>
</evidence>
<dbReference type="PROSITE" id="PS51384">
    <property type="entry name" value="FAD_FR"/>
    <property type="match status" value="1"/>
</dbReference>
<evidence type="ECO:0000256" key="5">
    <source>
        <dbReference type="ARBA" id="ARBA00022475"/>
    </source>
</evidence>
<evidence type="ECO:0000256" key="10">
    <source>
        <dbReference type="ARBA" id="ARBA00023065"/>
    </source>
</evidence>
<dbReference type="SUPFAM" id="SSF63380">
    <property type="entry name" value="Riboflavin synthase domain-like"/>
    <property type="match status" value="1"/>
</dbReference>
<evidence type="ECO:0000256" key="4">
    <source>
        <dbReference type="ARBA" id="ARBA00022448"/>
    </source>
</evidence>
<evidence type="ECO:0000313" key="15">
    <source>
        <dbReference type="EMBL" id="KAF1964748.1"/>
    </source>
</evidence>
<keyword evidence="9" id="KW-0560">Oxidoreductase</keyword>
<organism evidence="15 16">
    <name type="scientific">Bimuria novae-zelandiae CBS 107.79</name>
    <dbReference type="NCBI Taxonomy" id="1447943"/>
    <lineage>
        <taxon>Eukaryota</taxon>
        <taxon>Fungi</taxon>
        <taxon>Dikarya</taxon>
        <taxon>Ascomycota</taxon>
        <taxon>Pezizomycotina</taxon>
        <taxon>Dothideomycetes</taxon>
        <taxon>Pleosporomycetidae</taxon>
        <taxon>Pleosporales</taxon>
        <taxon>Massarineae</taxon>
        <taxon>Didymosphaeriaceae</taxon>
        <taxon>Bimuria</taxon>
    </lineage>
</organism>
<dbReference type="PANTHER" id="PTHR32361">
    <property type="entry name" value="FERRIC/CUPRIC REDUCTASE TRANSMEMBRANE COMPONENT"/>
    <property type="match status" value="1"/>
</dbReference>
<dbReference type="AlphaFoldDB" id="A0A6A5UJ19"/>
<dbReference type="GO" id="GO:0005886">
    <property type="term" value="C:plasma membrane"/>
    <property type="evidence" value="ECO:0007669"/>
    <property type="project" value="UniProtKB-SubCell"/>
</dbReference>
<evidence type="ECO:0000256" key="3">
    <source>
        <dbReference type="ARBA" id="ARBA00012668"/>
    </source>
</evidence>
<dbReference type="InterPro" id="IPR017927">
    <property type="entry name" value="FAD-bd_FR_type"/>
</dbReference>
<keyword evidence="11 13" id="KW-0472">Membrane</keyword>
<dbReference type="Pfam" id="PF08030">
    <property type="entry name" value="NAD_binding_6"/>
    <property type="match status" value="1"/>
</dbReference>
<dbReference type="EMBL" id="ML976778">
    <property type="protein sequence ID" value="KAF1964748.1"/>
    <property type="molecule type" value="Genomic_DNA"/>
</dbReference>
<dbReference type="Proteomes" id="UP000800036">
    <property type="component" value="Unassembled WGS sequence"/>
</dbReference>
<sequence length="519" mass="58906">MEITKLYAIAAGGILLFLMLVNFRPYIEALLRAVSLQASKHLTYPRIIHRHRYFGPWSRADVIFQLFYITVNTFCVGFRVPDVSTAGLRAANLSLINMVPNFAGSHLSFLADILGVPLSTYQQIHRSSGIMSVSLLLFHVLTIIGSRHPFPLQVAENLWGLIGGSSLFLLLLLSNPFLRSLSYEIFIRTHQVLAIVSAYFIWRHLELKPLVPRIYAYIFAAAFLSTLLLQGFFLHRSQARITHFDDAIKVELTLSRPLKVKAGQYINLWIPSLSFWSIFQSHPFTVASWSDGKQDSLDLFIEPRRGITRKLLHHLTPGTEGSRPRLDGSLPRLALFSGPHGISAPVGDYETVLMVASGSGIVAQLPYLKQLIYGYNARKFRTRRVHLVWQLETRETGIAVQSIINEILRNDAFHVKDKVGRYISSSSSPADLENSTEGVDTLQSRQLVNVHNGPADLEMILREEREEKHIKRLQEETEERGEILVMVSGTNELRDQLRDLVRTYLDNQVRLLELEYQPA</sequence>
<dbReference type="InterPro" id="IPR013112">
    <property type="entry name" value="FAD-bd_8"/>
</dbReference>
<comment type="similarity">
    <text evidence="2">Belongs to the ferric reductase (FRE) family.</text>
</comment>